<keyword evidence="2" id="KW-0496">Mitochondrion</keyword>
<evidence type="ECO:0000259" key="1">
    <source>
        <dbReference type="Pfam" id="PF00961"/>
    </source>
</evidence>
<dbReference type="GO" id="GO:0004519">
    <property type="term" value="F:endonuclease activity"/>
    <property type="evidence" value="ECO:0007669"/>
    <property type="project" value="InterPro"/>
</dbReference>
<dbReference type="AlphaFoldDB" id="I6N5U3"/>
<feature type="domain" description="Homing endonuclease LAGLIDADG" evidence="1">
    <location>
        <begin position="16"/>
        <end position="76"/>
    </location>
</feature>
<dbReference type="SUPFAM" id="SSF55608">
    <property type="entry name" value="Homing endonucleases"/>
    <property type="match status" value="1"/>
</dbReference>
<dbReference type="EMBL" id="JN378734">
    <property type="protein sequence ID" value="AEP20750.1"/>
    <property type="molecule type" value="Genomic_DNA"/>
</dbReference>
<protein>
    <submittedName>
        <fullName evidence="2">ORF168</fullName>
    </submittedName>
</protein>
<reference evidence="2" key="1">
    <citation type="journal article" date="2012" name="PLoS ONE">
        <title>Tertiary endosymbiosis in two dinotoms has generated little change in the mitochondrial genomes of their dinoflagellate hosts and diatom endosymbionts.</title>
        <authorList>
            <person name="Imanian B."/>
            <person name="Pombert J.F."/>
            <person name="Dorrell R.G."/>
            <person name="Burki F."/>
            <person name="Keeling P.J."/>
        </authorList>
    </citation>
    <scope>NUCLEOTIDE SEQUENCE</scope>
</reference>
<dbReference type="Pfam" id="PF00961">
    <property type="entry name" value="LAGLIDADG_1"/>
    <property type="match status" value="1"/>
</dbReference>
<sequence>MISKIQKLTDCEAAYLAGFLDGDGSICAKIVKDPTRIHKYAIRIEICFIQKKNRRFFLKRLQNQLGCGNLNLTEESLGRTVDNLTIGKLSKVRELLIKLKCHLQLKKGQAKYAIDIIDNYYQRKNITLDQFCLLCENVDKLTALNDSKKKKGAITGALVIKELRANNS</sequence>
<proteinExistence type="predicted"/>
<dbReference type="Gene3D" id="3.10.28.10">
    <property type="entry name" value="Homing endonucleases"/>
    <property type="match status" value="1"/>
</dbReference>
<evidence type="ECO:0000313" key="2">
    <source>
        <dbReference type="EMBL" id="AEP20750.1"/>
    </source>
</evidence>
<name>I6N5U3_9STRA</name>
<organism evidence="2">
    <name type="scientific">Kryptoperidinium foliaceum endosymbiont</name>
    <dbReference type="NCBI Taxonomy" id="1079369"/>
    <lineage>
        <taxon>Eukaryota</taxon>
        <taxon>Sar</taxon>
        <taxon>Stramenopiles</taxon>
        <taxon>Ochrophyta</taxon>
        <taxon>Bacillariophyta</taxon>
        <taxon>Bacillariophyceae</taxon>
        <taxon>Bacillariophycidae</taxon>
    </lineage>
</organism>
<gene>
    <name evidence="2" type="primary">orf168</name>
</gene>
<geneLocation type="mitochondrion" evidence="2"/>
<dbReference type="InterPro" id="IPR004860">
    <property type="entry name" value="LAGLIDADG_dom"/>
</dbReference>
<accession>I6N5U3</accession>
<dbReference type="InterPro" id="IPR027434">
    <property type="entry name" value="Homing_endonucl"/>
</dbReference>